<dbReference type="AlphaFoldDB" id="A0A2W5S1U4"/>
<protein>
    <submittedName>
        <fullName evidence="1">Uncharacterized protein</fullName>
    </submittedName>
</protein>
<sequence length="87" mass="10477">MAKYEPKREYWQVKTTGEIMICPVVETRSPEWHLAYRRVRLLRHEESECVFLEDFGTCLSALDDPSVVELDIDEYNYWKMIYDNPDI</sequence>
<proteinExistence type="predicted"/>
<dbReference type="EMBL" id="QFQS01000010">
    <property type="protein sequence ID" value="PZQ95082.1"/>
    <property type="molecule type" value="Genomic_DNA"/>
</dbReference>
<gene>
    <name evidence="1" type="ORF">DI533_20605</name>
</gene>
<evidence type="ECO:0000313" key="2">
    <source>
        <dbReference type="Proteomes" id="UP000248975"/>
    </source>
</evidence>
<accession>A0A2W5S1U4</accession>
<organism evidence="1 2">
    <name type="scientific">Cereibacter sphaeroides</name>
    <name type="common">Rhodobacter sphaeroides</name>
    <dbReference type="NCBI Taxonomy" id="1063"/>
    <lineage>
        <taxon>Bacteria</taxon>
        <taxon>Pseudomonadati</taxon>
        <taxon>Pseudomonadota</taxon>
        <taxon>Alphaproteobacteria</taxon>
        <taxon>Rhodobacterales</taxon>
        <taxon>Paracoccaceae</taxon>
        <taxon>Cereibacter</taxon>
    </lineage>
</organism>
<reference evidence="1 2" key="1">
    <citation type="submission" date="2017-08" db="EMBL/GenBank/DDBJ databases">
        <title>Infants hospitalized years apart are colonized by the same room-sourced microbial strains.</title>
        <authorList>
            <person name="Brooks B."/>
            <person name="Olm M.R."/>
            <person name="Firek B.A."/>
            <person name="Baker R."/>
            <person name="Thomas B.C."/>
            <person name="Morowitz M.J."/>
            <person name="Banfield J.F."/>
        </authorList>
    </citation>
    <scope>NUCLEOTIDE SEQUENCE [LARGE SCALE GENOMIC DNA]</scope>
    <source>
        <strain evidence="1">S2_003_000_R2_11</strain>
    </source>
</reference>
<name>A0A2W5S1U4_CERSP</name>
<evidence type="ECO:0000313" key="1">
    <source>
        <dbReference type="EMBL" id="PZQ95082.1"/>
    </source>
</evidence>
<comment type="caution">
    <text evidence="1">The sequence shown here is derived from an EMBL/GenBank/DDBJ whole genome shotgun (WGS) entry which is preliminary data.</text>
</comment>
<dbReference type="Proteomes" id="UP000248975">
    <property type="component" value="Unassembled WGS sequence"/>
</dbReference>